<dbReference type="GO" id="GO:0009636">
    <property type="term" value="P:response to toxic substance"/>
    <property type="evidence" value="ECO:0007669"/>
    <property type="project" value="TreeGrafter"/>
</dbReference>
<feature type="domain" description="DUF1648" evidence="2">
    <location>
        <begin position="298"/>
        <end position="337"/>
    </location>
</feature>
<dbReference type="InterPro" id="IPR012867">
    <property type="entry name" value="DUF1648"/>
</dbReference>
<dbReference type="InterPro" id="IPR043831">
    <property type="entry name" value="DUF5808"/>
</dbReference>
<keyword evidence="1" id="KW-0812">Transmembrane</keyword>
<feature type="transmembrane region" description="Helical" evidence="1">
    <location>
        <begin position="386"/>
        <end position="412"/>
    </location>
</feature>
<keyword evidence="1" id="KW-1133">Transmembrane helix</keyword>
<evidence type="ECO:0000259" key="2">
    <source>
        <dbReference type="Pfam" id="PF07853"/>
    </source>
</evidence>
<dbReference type="PANTHER" id="PTHR37810">
    <property type="entry name" value="IMMUNITY PROTEIN SDPI"/>
    <property type="match status" value="1"/>
</dbReference>
<feature type="transmembrane region" description="Helical" evidence="1">
    <location>
        <begin position="495"/>
        <end position="519"/>
    </location>
</feature>
<keyword evidence="5" id="KW-1185">Reference proteome</keyword>
<evidence type="ECO:0000256" key="1">
    <source>
        <dbReference type="SAM" id="Phobius"/>
    </source>
</evidence>
<name>A0A9J6P4A7_9CLOT</name>
<organism evidence="4 5">
    <name type="scientific">Oceanirhabdus seepicola</name>
    <dbReference type="NCBI Taxonomy" id="2828781"/>
    <lineage>
        <taxon>Bacteria</taxon>
        <taxon>Bacillati</taxon>
        <taxon>Bacillota</taxon>
        <taxon>Clostridia</taxon>
        <taxon>Eubacteriales</taxon>
        <taxon>Clostridiaceae</taxon>
        <taxon>Oceanirhabdus</taxon>
    </lineage>
</organism>
<feature type="transmembrane region" description="Helical" evidence="1">
    <location>
        <begin position="155"/>
        <end position="174"/>
    </location>
</feature>
<comment type="caution">
    <text evidence="4">The sequence shown here is derived from an EMBL/GenBank/DDBJ whole genome shotgun (WGS) entry which is preliminary data.</text>
</comment>
<feature type="transmembrane region" description="Helical" evidence="1">
    <location>
        <begin position="418"/>
        <end position="441"/>
    </location>
</feature>
<dbReference type="PANTHER" id="PTHR37810:SF9">
    <property type="entry name" value="MEMBRANE PROTEIN"/>
    <property type="match status" value="1"/>
</dbReference>
<dbReference type="Proteomes" id="UP001056429">
    <property type="component" value="Unassembled WGS sequence"/>
</dbReference>
<keyword evidence="1" id="KW-0472">Membrane</keyword>
<feature type="domain" description="DUF5808" evidence="3">
    <location>
        <begin position="476"/>
        <end position="500"/>
    </location>
</feature>
<gene>
    <name evidence="4" type="ORF">KDK92_14720</name>
</gene>
<dbReference type="AlphaFoldDB" id="A0A9J6P4A7"/>
<accession>A0A9J6P4A7</accession>
<dbReference type="RefSeq" id="WP_250860092.1">
    <property type="nucleotide sequence ID" value="NZ_JAGSOJ010000003.1"/>
</dbReference>
<sequence>MKKINKIFVILLILFSFVLNFTSCSTINKVKDTVEKSSSSEYTEDEKIAMESTAGEFMNLYGNKSFETLTLEIPMTKAMSDFFLSKSTETIHKKIINGEFVKVIESNFLIKNNAPCVHIIVEGSKGNTEYDLFFLESGEIQGFFLSNPTLYYKNLNSFVTLFVAFIIIILFYFMPTLSRKELFFGVRIPSEKVGDKELSSIYSLYKKLFIILVAPITLLLIVVSYFNILYINMNITLIAVIIMIFGVYLICHKKTKKIKTQNQWNINKNQFVYVDTEYVSSKRKKVTISGFWYLIPLLIIGISSLLILINYKSLPDSIPIHWGFLGEANGWIVKTPTSVMTVTIYQLVMTLLVFFGHMITRWSKQQINTSDPETSMRKDKIFRRRISIFLLVIVIYSTFTTSLFNLVSLNIFNLNSSLTAVISISFFVVIICSGIYITFFTGQGGSRLSLKDKNSNSSQSRNDDKFWKLGIFYVNKNDPSIFIEKRFGIGYTLNIGNLWGMTIMIIILLLIFVPLLMAWV</sequence>
<evidence type="ECO:0000313" key="4">
    <source>
        <dbReference type="EMBL" id="MCM1990982.1"/>
    </source>
</evidence>
<protein>
    <submittedName>
        <fullName evidence="4">DUF1648 domain-containing protein</fullName>
    </submittedName>
</protein>
<proteinExistence type="predicted"/>
<dbReference type="EMBL" id="JAGSOJ010000003">
    <property type="protein sequence ID" value="MCM1990982.1"/>
    <property type="molecule type" value="Genomic_DNA"/>
</dbReference>
<reference evidence="4" key="1">
    <citation type="journal article" date="2021" name="mSystems">
        <title>Bacteria and Archaea Synergistically Convert Glycine Betaine to Biogenic Methane in the Formosa Cold Seep of the South China Sea.</title>
        <authorList>
            <person name="Li L."/>
            <person name="Zhang W."/>
            <person name="Zhang S."/>
            <person name="Song L."/>
            <person name="Sun Q."/>
            <person name="Zhang H."/>
            <person name="Xiang H."/>
            <person name="Dong X."/>
        </authorList>
    </citation>
    <scope>NUCLEOTIDE SEQUENCE</scope>
    <source>
        <strain evidence="4">ZWT</strain>
    </source>
</reference>
<evidence type="ECO:0000313" key="5">
    <source>
        <dbReference type="Proteomes" id="UP001056429"/>
    </source>
</evidence>
<reference evidence="4" key="2">
    <citation type="submission" date="2021-04" db="EMBL/GenBank/DDBJ databases">
        <authorList>
            <person name="Dong X."/>
        </authorList>
    </citation>
    <scope>NUCLEOTIDE SEQUENCE</scope>
    <source>
        <strain evidence="4">ZWT</strain>
    </source>
</reference>
<feature type="transmembrane region" description="Helical" evidence="1">
    <location>
        <begin position="234"/>
        <end position="251"/>
    </location>
</feature>
<dbReference type="Pfam" id="PF07853">
    <property type="entry name" value="DUF1648"/>
    <property type="match status" value="1"/>
</dbReference>
<feature type="transmembrane region" description="Helical" evidence="1">
    <location>
        <begin position="331"/>
        <end position="355"/>
    </location>
</feature>
<evidence type="ECO:0000259" key="3">
    <source>
        <dbReference type="Pfam" id="PF19124"/>
    </source>
</evidence>
<feature type="transmembrane region" description="Helical" evidence="1">
    <location>
        <begin position="291"/>
        <end position="311"/>
    </location>
</feature>
<feature type="transmembrane region" description="Helical" evidence="1">
    <location>
        <begin position="208"/>
        <end position="228"/>
    </location>
</feature>
<dbReference type="Pfam" id="PF19124">
    <property type="entry name" value="DUF5808"/>
    <property type="match status" value="1"/>
</dbReference>